<dbReference type="EMBL" id="JACVEL010000008">
    <property type="protein sequence ID" value="MBC9813206.1"/>
    <property type="molecule type" value="Genomic_DNA"/>
</dbReference>
<evidence type="ECO:0000313" key="1">
    <source>
        <dbReference type="EMBL" id="MBC9813206.1"/>
    </source>
</evidence>
<keyword evidence="2" id="KW-1185">Reference proteome</keyword>
<reference evidence="1" key="1">
    <citation type="submission" date="2020-09" db="EMBL/GenBank/DDBJ databases">
        <title>Taishania pollutisoli gen. nov., sp. nov., Isolated from Tetrabromobisphenol A-Contaminated Soil.</title>
        <authorList>
            <person name="Chen Q."/>
        </authorList>
    </citation>
    <scope>NUCLEOTIDE SEQUENCE</scope>
    <source>
        <strain evidence="1">CZZ-1</strain>
    </source>
</reference>
<name>A0A8J6PK09_9FLAO</name>
<dbReference type="Proteomes" id="UP000652681">
    <property type="component" value="Unassembled WGS sequence"/>
</dbReference>
<comment type="caution">
    <text evidence="1">The sequence shown here is derived from an EMBL/GenBank/DDBJ whole genome shotgun (WGS) entry which is preliminary data.</text>
</comment>
<evidence type="ECO:0008006" key="3">
    <source>
        <dbReference type="Google" id="ProtNLM"/>
    </source>
</evidence>
<sequence>MKRWTVLLFSALVFAACKGEKKNTAIVAGETSGTTDSSEDQEFEPYYWDTLCGIYSGAYSDRELNINLTYVSQYNAVGYSVLNGLIRNISGKVTQTADSVKLTLSELGDHVHDGVFQLNINKRNFEVKGTWKAYSSSIPSKTFQLKKKRWLDYNEFDYEKPVTAENFLFFYEVSEDSLGYYYFKEDGSVNYEFYPTPNAFSNQEGTLQYAQGSWTIKGEYVTVYWQPNFAFPNLKSRFRIMDGRKTDPEDGYPYLEGEGRIIYPQYEGY</sequence>
<organism evidence="1 2">
    <name type="scientific">Taishania pollutisoli</name>
    <dbReference type="NCBI Taxonomy" id="2766479"/>
    <lineage>
        <taxon>Bacteria</taxon>
        <taxon>Pseudomonadati</taxon>
        <taxon>Bacteroidota</taxon>
        <taxon>Flavobacteriia</taxon>
        <taxon>Flavobacteriales</taxon>
        <taxon>Crocinitomicaceae</taxon>
        <taxon>Taishania</taxon>
    </lineage>
</organism>
<dbReference type="RefSeq" id="WP_216714437.1">
    <property type="nucleotide sequence ID" value="NZ_JACVEL010000008.1"/>
</dbReference>
<gene>
    <name evidence="1" type="ORF">H9Y05_12080</name>
</gene>
<accession>A0A8J6PK09</accession>
<protein>
    <recommendedName>
        <fullName evidence="3">Lipoprotein</fullName>
    </recommendedName>
</protein>
<dbReference type="AlphaFoldDB" id="A0A8J6PK09"/>
<dbReference type="PROSITE" id="PS51257">
    <property type="entry name" value="PROKAR_LIPOPROTEIN"/>
    <property type="match status" value="1"/>
</dbReference>
<proteinExistence type="predicted"/>
<evidence type="ECO:0000313" key="2">
    <source>
        <dbReference type="Proteomes" id="UP000652681"/>
    </source>
</evidence>